<feature type="transmembrane region" description="Helical" evidence="9">
    <location>
        <begin position="6"/>
        <end position="27"/>
    </location>
</feature>
<proteinExistence type="predicted"/>
<feature type="transmembrane region" description="Helical" evidence="9">
    <location>
        <begin position="75"/>
        <end position="95"/>
    </location>
</feature>
<accession>A0ABN2NFF2</accession>
<organism evidence="11 12">
    <name type="scientific">Pseudonocardia ailaonensis</name>
    <dbReference type="NCBI Taxonomy" id="367279"/>
    <lineage>
        <taxon>Bacteria</taxon>
        <taxon>Bacillati</taxon>
        <taxon>Actinomycetota</taxon>
        <taxon>Actinomycetes</taxon>
        <taxon>Pseudonocardiales</taxon>
        <taxon>Pseudonocardiaceae</taxon>
        <taxon>Pseudonocardia</taxon>
    </lineage>
</organism>
<evidence type="ECO:0000256" key="7">
    <source>
        <dbReference type="ARBA" id="ARBA00022989"/>
    </source>
</evidence>
<evidence type="ECO:0000259" key="10">
    <source>
        <dbReference type="PROSITE" id="PS50893"/>
    </source>
</evidence>
<dbReference type="RefSeq" id="WP_344422595.1">
    <property type="nucleotide sequence ID" value="NZ_BAAAQK010000021.1"/>
</dbReference>
<dbReference type="InterPro" id="IPR001851">
    <property type="entry name" value="ABC_transp_permease"/>
</dbReference>
<dbReference type="InterPro" id="IPR003439">
    <property type="entry name" value="ABC_transporter-like_ATP-bd"/>
</dbReference>
<dbReference type="InterPro" id="IPR043428">
    <property type="entry name" value="LivM-like"/>
</dbReference>
<dbReference type="Pfam" id="PF00005">
    <property type="entry name" value="ABC_tran"/>
    <property type="match status" value="1"/>
</dbReference>
<comment type="subcellular location">
    <subcellularLocation>
        <location evidence="1">Cell membrane</location>
        <topology evidence="1">Multi-pass membrane protein</topology>
    </subcellularLocation>
</comment>
<protein>
    <submittedName>
        <fullName evidence="11">Branched-chain amino acid ABC transporter permease/ATP-binding protein</fullName>
    </submittedName>
</protein>
<evidence type="ECO:0000256" key="6">
    <source>
        <dbReference type="ARBA" id="ARBA00022840"/>
    </source>
</evidence>
<dbReference type="CDD" id="cd06582">
    <property type="entry name" value="TM_PBP1_LivH_like"/>
    <property type="match status" value="1"/>
</dbReference>
<dbReference type="InterPro" id="IPR051120">
    <property type="entry name" value="ABC_AA/LPS_Transport"/>
</dbReference>
<dbReference type="SUPFAM" id="SSF52540">
    <property type="entry name" value="P-loop containing nucleoside triphosphate hydrolases"/>
    <property type="match status" value="1"/>
</dbReference>
<comment type="caution">
    <text evidence="11">The sequence shown here is derived from an EMBL/GenBank/DDBJ whole genome shotgun (WGS) entry which is preliminary data.</text>
</comment>
<feature type="transmembrane region" description="Helical" evidence="9">
    <location>
        <begin position="107"/>
        <end position="126"/>
    </location>
</feature>
<evidence type="ECO:0000256" key="9">
    <source>
        <dbReference type="SAM" id="Phobius"/>
    </source>
</evidence>
<feature type="transmembrane region" description="Helical" evidence="9">
    <location>
        <begin position="156"/>
        <end position="173"/>
    </location>
</feature>
<evidence type="ECO:0000256" key="3">
    <source>
        <dbReference type="ARBA" id="ARBA00022475"/>
    </source>
</evidence>
<keyword evidence="12" id="KW-1185">Reference proteome</keyword>
<evidence type="ECO:0000256" key="4">
    <source>
        <dbReference type="ARBA" id="ARBA00022692"/>
    </source>
</evidence>
<evidence type="ECO:0000256" key="5">
    <source>
        <dbReference type="ARBA" id="ARBA00022741"/>
    </source>
</evidence>
<gene>
    <name evidence="11" type="ORF">GCM10009836_52800</name>
</gene>
<dbReference type="CDD" id="cd03219">
    <property type="entry name" value="ABC_Mj1267_LivG_branched"/>
    <property type="match status" value="1"/>
</dbReference>
<feature type="transmembrane region" description="Helical" evidence="9">
    <location>
        <begin position="194"/>
        <end position="221"/>
    </location>
</feature>
<feature type="transmembrane region" description="Helical" evidence="9">
    <location>
        <begin position="479"/>
        <end position="500"/>
    </location>
</feature>
<dbReference type="CDD" id="cd06581">
    <property type="entry name" value="TM_PBP1_LivM_like"/>
    <property type="match status" value="1"/>
</dbReference>
<evidence type="ECO:0000256" key="8">
    <source>
        <dbReference type="ARBA" id="ARBA00023136"/>
    </source>
</evidence>
<dbReference type="Proteomes" id="UP001500449">
    <property type="component" value="Unassembled WGS sequence"/>
</dbReference>
<sequence length="942" mass="98060">MTEIILFLVLGLGVGAVYAALTLGVVLTYQGTGMINFAAAAIAAVPLYVYDELTRGRLTLPIPWLPSFDVGKPPTWLAVLIAVLVAGLLGALIEVAISRPLRKAPPLAKVVAGVGILLTLQALVGLKYSTDPRLRSVVLPQGVLQLGGINLAKDRLWLIGIAVVLSVALAVWFTKSRMGLAIQASAENERAAGFARLSPSVTGLVTWTVASMFTALILVLAGPATGALSPQTMPLLVVPALAGALLARLSSLKVGLIGALALGVVQSELQFLSQTKEWWPDWAKQGLTNVVPFLVIVVALFVLGRAIPSRGDDVRSSLPAVIIPKNRPGTVALWTVIGLAALILTSGTYRFGVITSLAGALIALSLVLLTGMLGQISLAQAAFAGVAGLVLSKLGGVPFPFSLLIAGIVAALAGVLVGIPALRIRGAQLAVVTLAAALTLQDFVFNNPKIVSATQNLIPDPNLFGLNLSVRGDGEIARLPFGIMVLVVVVIAFICVGNLIRAGTGRTMLAIRSNERAAAAIGINVARVKLAAFAAASFLAGIAGGLIGESRGQLSAESFGVFIGLSFLAVAYLQGITSVSGALLAGLSATLGIIYTFASQVLDLGSYYSLITGVSLILTVLFNPMGIAGKSREHFDQIVAKYRRKPEAAPVAEVAEPEAATALSVPPAPAAPRQIGDVKLSSRGTTVRYGGVVAVSDVDIDVRAGEIVGLIGPNGAGKTSFVDALTGFTRSTGEVTLVGERIDGRPAHERARSGLVRTWQAGELFEDLSVRDNVRVANETGNEAFGMLRDIVRPSTPPSAATERALTLMSLDDVADRKPSELSLPRQKAVGLARALAKEPQVLLLDEPAAGLDSTESVAFGEQLRRIAGTGVGCLLIDHDMHLVMSVCDRVYVIEFGKQIATGTPEEVRNDPRVLASYLGSQELETVSVGADAHAEKNEVGS</sequence>
<keyword evidence="8 9" id="KW-0472">Membrane</keyword>
<feature type="transmembrane region" description="Helical" evidence="9">
    <location>
        <begin position="357"/>
        <end position="379"/>
    </location>
</feature>
<feature type="transmembrane region" description="Helical" evidence="9">
    <location>
        <begin position="241"/>
        <end position="265"/>
    </location>
</feature>
<name>A0ABN2NFF2_9PSEU</name>
<dbReference type="Gene3D" id="3.40.50.300">
    <property type="entry name" value="P-loop containing nucleotide triphosphate hydrolases"/>
    <property type="match status" value="1"/>
</dbReference>
<dbReference type="SMART" id="SM00382">
    <property type="entry name" value="AAA"/>
    <property type="match status" value="1"/>
</dbReference>
<feature type="transmembrane region" description="Helical" evidence="9">
    <location>
        <begin position="604"/>
        <end position="622"/>
    </location>
</feature>
<feature type="transmembrane region" description="Helical" evidence="9">
    <location>
        <begin position="34"/>
        <end position="50"/>
    </location>
</feature>
<feature type="transmembrane region" description="Helical" evidence="9">
    <location>
        <begin position="530"/>
        <end position="548"/>
    </location>
</feature>
<feature type="transmembrane region" description="Helical" evidence="9">
    <location>
        <begin position="327"/>
        <end position="345"/>
    </location>
</feature>
<keyword evidence="7 9" id="KW-1133">Transmembrane helix</keyword>
<dbReference type="PROSITE" id="PS50893">
    <property type="entry name" value="ABC_TRANSPORTER_2"/>
    <property type="match status" value="1"/>
</dbReference>
<reference evidence="11 12" key="1">
    <citation type="journal article" date="2019" name="Int. J. Syst. Evol. Microbiol.">
        <title>The Global Catalogue of Microorganisms (GCM) 10K type strain sequencing project: providing services to taxonomists for standard genome sequencing and annotation.</title>
        <authorList>
            <consortium name="The Broad Institute Genomics Platform"/>
            <consortium name="The Broad Institute Genome Sequencing Center for Infectious Disease"/>
            <person name="Wu L."/>
            <person name="Ma J."/>
        </authorList>
    </citation>
    <scope>NUCLEOTIDE SEQUENCE [LARGE SCALE GENOMIC DNA]</scope>
    <source>
        <strain evidence="11 12">JCM 16009</strain>
    </source>
</reference>
<dbReference type="Pfam" id="PF02653">
    <property type="entry name" value="BPD_transp_2"/>
    <property type="match status" value="2"/>
</dbReference>
<evidence type="ECO:0000256" key="2">
    <source>
        <dbReference type="ARBA" id="ARBA00022448"/>
    </source>
</evidence>
<dbReference type="InterPro" id="IPR003593">
    <property type="entry name" value="AAA+_ATPase"/>
</dbReference>
<feature type="transmembrane region" description="Helical" evidence="9">
    <location>
        <begin position="426"/>
        <end position="445"/>
    </location>
</feature>
<feature type="transmembrane region" description="Helical" evidence="9">
    <location>
        <begin position="399"/>
        <end position="419"/>
    </location>
</feature>
<keyword evidence="3" id="KW-1003">Cell membrane</keyword>
<keyword evidence="2" id="KW-0813">Transport</keyword>
<keyword evidence="6" id="KW-0067">ATP-binding</keyword>
<dbReference type="InterPro" id="IPR032823">
    <property type="entry name" value="BCA_ABC_TP_C"/>
</dbReference>
<dbReference type="Pfam" id="PF12399">
    <property type="entry name" value="BCA_ABC_TP_C"/>
    <property type="match status" value="1"/>
</dbReference>
<feature type="transmembrane region" description="Helical" evidence="9">
    <location>
        <begin position="554"/>
        <end position="573"/>
    </location>
</feature>
<dbReference type="EMBL" id="BAAAQK010000021">
    <property type="protein sequence ID" value="GAA1865868.1"/>
    <property type="molecule type" value="Genomic_DNA"/>
</dbReference>
<feature type="transmembrane region" description="Helical" evidence="9">
    <location>
        <begin position="286"/>
        <end position="307"/>
    </location>
</feature>
<dbReference type="PANTHER" id="PTHR45772">
    <property type="entry name" value="CONSERVED COMPONENT OF ABC TRANSPORTER FOR NATURAL AMINO ACIDS-RELATED"/>
    <property type="match status" value="1"/>
</dbReference>
<keyword evidence="4 9" id="KW-0812">Transmembrane</keyword>
<evidence type="ECO:0000313" key="11">
    <source>
        <dbReference type="EMBL" id="GAA1865868.1"/>
    </source>
</evidence>
<evidence type="ECO:0000313" key="12">
    <source>
        <dbReference type="Proteomes" id="UP001500449"/>
    </source>
</evidence>
<dbReference type="InterPro" id="IPR027417">
    <property type="entry name" value="P-loop_NTPase"/>
</dbReference>
<keyword evidence="5" id="KW-0547">Nucleotide-binding</keyword>
<feature type="domain" description="ABC transporter" evidence="10">
    <location>
        <begin position="678"/>
        <end position="921"/>
    </location>
</feature>
<evidence type="ECO:0000256" key="1">
    <source>
        <dbReference type="ARBA" id="ARBA00004651"/>
    </source>
</evidence>
<dbReference type="PANTHER" id="PTHR45772:SF4">
    <property type="entry name" value="ABC TRANSPORTER ATP-BINDING PROTEIN"/>
    <property type="match status" value="1"/>
</dbReference>